<feature type="region of interest" description="Disordered" evidence="1">
    <location>
        <begin position="105"/>
        <end position="126"/>
    </location>
</feature>
<proteinExistence type="predicted"/>
<sequence length="154" mass="16963">MKDFHIDSSYGTPFSKDICRSLLLSLTLISFNSSHPFCFVTKDKENLLGKKNGGSVEDAAISGDSITLNHLLGNHREGGWSCVLFIETSLLAIDFPGFHRPRKGELSKLSSSVNRTPQDLSGVEGGQKQNSWAVDFKQKNKGFFCRGSLKPVKI</sequence>
<organism evidence="2 3">
    <name type="scientific">Caerostris darwini</name>
    <dbReference type="NCBI Taxonomy" id="1538125"/>
    <lineage>
        <taxon>Eukaryota</taxon>
        <taxon>Metazoa</taxon>
        <taxon>Ecdysozoa</taxon>
        <taxon>Arthropoda</taxon>
        <taxon>Chelicerata</taxon>
        <taxon>Arachnida</taxon>
        <taxon>Araneae</taxon>
        <taxon>Araneomorphae</taxon>
        <taxon>Entelegynae</taxon>
        <taxon>Araneoidea</taxon>
        <taxon>Araneidae</taxon>
        <taxon>Caerostris</taxon>
    </lineage>
</organism>
<evidence type="ECO:0000256" key="1">
    <source>
        <dbReference type="SAM" id="MobiDB-lite"/>
    </source>
</evidence>
<gene>
    <name evidence="2" type="ORF">CDAR_14431</name>
</gene>
<keyword evidence="3" id="KW-1185">Reference proteome</keyword>
<dbReference type="AlphaFoldDB" id="A0AAV4QDJ3"/>
<name>A0AAV4QDJ3_9ARAC</name>
<protein>
    <submittedName>
        <fullName evidence="2">Uncharacterized protein</fullName>
    </submittedName>
</protein>
<evidence type="ECO:0000313" key="2">
    <source>
        <dbReference type="EMBL" id="GIY07021.1"/>
    </source>
</evidence>
<dbReference type="Proteomes" id="UP001054837">
    <property type="component" value="Unassembled WGS sequence"/>
</dbReference>
<comment type="caution">
    <text evidence="2">The sequence shown here is derived from an EMBL/GenBank/DDBJ whole genome shotgun (WGS) entry which is preliminary data.</text>
</comment>
<evidence type="ECO:0000313" key="3">
    <source>
        <dbReference type="Proteomes" id="UP001054837"/>
    </source>
</evidence>
<reference evidence="2 3" key="1">
    <citation type="submission" date="2021-06" db="EMBL/GenBank/DDBJ databases">
        <title>Caerostris darwini draft genome.</title>
        <authorList>
            <person name="Kono N."/>
            <person name="Arakawa K."/>
        </authorList>
    </citation>
    <scope>NUCLEOTIDE SEQUENCE [LARGE SCALE GENOMIC DNA]</scope>
</reference>
<dbReference type="EMBL" id="BPLQ01004281">
    <property type="protein sequence ID" value="GIY07021.1"/>
    <property type="molecule type" value="Genomic_DNA"/>
</dbReference>
<accession>A0AAV4QDJ3</accession>
<feature type="compositionally biased region" description="Polar residues" evidence="1">
    <location>
        <begin position="108"/>
        <end position="119"/>
    </location>
</feature>